<dbReference type="EMBL" id="VJWE01000006">
    <property type="protein sequence ID" value="TWG40679.1"/>
    <property type="molecule type" value="Genomic_DNA"/>
</dbReference>
<sequence length="112" mass="11897">MAALPSGVSPILAPPGYAMTDTAHTQLTTFIQALQAFESGDHTAATLSTLARQQTTLLAALPPRYSEVLLNLLDRLESSALFSEESCSFSQKDLVANLTMWAEKAQGTLNAG</sequence>
<accession>A0A561XX52</accession>
<protein>
    <submittedName>
        <fullName evidence="1">Uncharacterized protein</fullName>
    </submittedName>
</protein>
<comment type="caution">
    <text evidence="1">The sequence shown here is derived from an EMBL/GenBank/DDBJ whole genome shotgun (WGS) entry which is preliminary data.</text>
</comment>
<dbReference type="GeneID" id="51109607"/>
<proteinExistence type="predicted"/>
<evidence type="ECO:0000313" key="2">
    <source>
        <dbReference type="Proteomes" id="UP000321485"/>
    </source>
</evidence>
<evidence type="ECO:0000313" key="1">
    <source>
        <dbReference type="EMBL" id="TWG40679.1"/>
    </source>
</evidence>
<dbReference type="RefSeq" id="WP_235511529.1">
    <property type="nucleotide sequence ID" value="NZ_CAXUPI020000001.1"/>
</dbReference>
<dbReference type="Proteomes" id="UP000321485">
    <property type="component" value="Unassembled WGS sequence"/>
</dbReference>
<organism evidence="1 2">
    <name type="scientific">Acidovorax delafieldii</name>
    <name type="common">Pseudomonas delafieldii</name>
    <dbReference type="NCBI Taxonomy" id="47920"/>
    <lineage>
        <taxon>Bacteria</taxon>
        <taxon>Pseudomonadati</taxon>
        <taxon>Pseudomonadota</taxon>
        <taxon>Betaproteobacteria</taxon>
        <taxon>Burkholderiales</taxon>
        <taxon>Comamonadaceae</taxon>
        <taxon>Acidovorax</taxon>
    </lineage>
</organism>
<dbReference type="AlphaFoldDB" id="A0A561XX52"/>
<gene>
    <name evidence="1" type="ORF">ATF69_0528</name>
</gene>
<reference evidence="1 2" key="1">
    <citation type="journal article" date="2015" name="Stand. Genomic Sci.">
        <title>Genomic Encyclopedia of Bacterial and Archaeal Type Strains, Phase III: the genomes of soil and plant-associated and newly described type strains.</title>
        <authorList>
            <person name="Whitman W.B."/>
            <person name="Woyke T."/>
            <person name="Klenk H.P."/>
            <person name="Zhou Y."/>
            <person name="Lilburn T.G."/>
            <person name="Beck B.J."/>
            <person name="De Vos P."/>
            <person name="Vandamme P."/>
            <person name="Eisen J.A."/>
            <person name="Garrity G."/>
            <person name="Hugenholtz P."/>
            <person name="Kyrpides N.C."/>
        </authorList>
    </citation>
    <scope>NUCLEOTIDE SEQUENCE [LARGE SCALE GENOMIC DNA]</scope>
    <source>
        <strain evidence="1 2">DSM 64</strain>
    </source>
</reference>
<name>A0A561XX52_ACIDE</name>